<dbReference type="GeneID" id="105429979"/>
<protein>
    <submittedName>
        <fullName evidence="2">Uncharacterized protein PF11_0213-like</fullName>
    </submittedName>
</protein>
<accession>A0A6I9WFX6</accession>
<dbReference type="KEGG" id="pbar:105429979"/>
<dbReference type="Proteomes" id="UP000504615">
    <property type="component" value="Unplaced"/>
</dbReference>
<name>A0A6I9WFX6_9HYME</name>
<dbReference type="RefSeq" id="XP_011641567.1">
    <property type="nucleotide sequence ID" value="XM_011643265.2"/>
</dbReference>
<dbReference type="AlphaFoldDB" id="A0A6I9WFX6"/>
<dbReference type="OrthoDB" id="6784122at2759"/>
<proteinExistence type="predicted"/>
<gene>
    <name evidence="2" type="primary">LOC105429979</name>
</gene>
<sequence length="818" mass="94342">MTYVFCHNSSTNSTLINEEKILEKSETIMLEQQINNHDRVNDANCHVIELSNNDSKKVLQRQLQEITERGSSNLRSNAVNCENMEILRKLPPDTIVIRQKTKSVKENNDFRKLTETNNNQRPMSSCTVVKMRGISRTLRSKTLKTMEIKDNPMRVSKRNMDKNFSRPKQRLLVNSKREIYSDYESRKRIKLSTMPYMNTRSVTRKMYTVGATYQAPTKKDEMEWKEWPVHGMHERPIYHPQTGLAVEYLGRYFTSLDGLSYCEIIDKADIEVVSVEPYCNKQISSTEEKSKGKTNMKKMEHLSNTKNAWNIYLSMNNKSFETCMHESLHYVLGYCSQIMTPVYKQAVEKKMTNLMISAAKLNSLELADEMTKVQNNATISSKNEAKLIDETKLLEAYAIAMAQNIQNESNTNNSNTEGVISIFPSFSVTQNVPEAQKSSVNLKVNNSKTNLQNNEIIKMKQMNQIIQDASNNSLILLDNTAARSANDNIYITTKNLFNSEFIIENTSNNETLIGTSSNCNKLVFADEPISKCKESQMNNNLLLTRHTTNIPENMTKIFFENLEKLESKATDMKKTYGNKSPDKRKINRQSDDKISMTNIGKNFACINETSKIARILSEYNESTLRRSMIKNQNYNSKDMKTNLINSNIKTVPKNLWQKNIIMGSNQQFISNPNADFPQEKWKKFHVMLKKTKDGQFTGNNNIWERKPISLEDNKTSLMNQQMNLSTLNYTKEKFVDYPKNQNEYEIVAVDMKREREKNSKHSEDKTEIANMEPLQKLLENTAILYCAATGVHQDDLSNYIDTLDSKQTIQWLENCNNS</sequence>
<evidence type="ECO:0000313" key="1">
    <source>
        <dbReference type="Proteomes" id="UP000504615"/>
    </source>
</evidence>
<reference evidence="2" key="1">
    <citation type="submission" date="2025-08" db="UniProtKB">
        <authorList>
            <consortium name="RefSeq"/>
        </authorList>
    </citation>
    <scope>IDENTIFICATION</scope>
</reference>
<evidence type="ECO:0000313" key="2">
    <source>
        <dbReference type="RefSeq" id="XP_011641567.1"/>
    </source>
</evidence>
<keyword evidence="1" id="KW-1185">Reference proteome</keyword>
<organism evidence="1 2">
    <name type="scientific">Pogonomyrmex barbatus</name>
    <name type="common">red harvester ant</name>
    <dbReference type="NCBI Taxonomy" id="144034"/>
    <lineage>
        <taxon>Eukaryota</taxon>
        <taxon>Metazoa</taxon>
        <taxon>Ecdysozoa</taxon>
        <taxon>Arthropoda</taxon>
        <taxon>Hexapoda</taxon>
        <taxon>Insecta</taxon>
        <taxon>Pterygota</taxon>
        <taxon>Neoptera</taxon>
        <taxon>Endopterygota</taxon>
        <taxon>Hymenoptera</taxon>
        <taxon>Apocrita</taxon>
        <taxon>Aculeata</taxon>
        <taxon>Formicoidea</taxon>
        <taxon>Formicidae</taxon>
        <taxon>Myrmicinae</taxon>
        <taxon>Pogonomyrmex</taxon>
    </lineage>
</organism>